<proteinExistence type="predicted"/>
<name>A0A6A6Z8E4_9PEZI</name>
<gene>
    <name evidence="1 3" type="ORF">BDZ99DRAFT_529112</name>
</gene>
<dbReference type="EMBL" id="MU003692">
    <property type="protein sequence ID" value="KAF2817003.1"/>
    <property type="molecule type" value="Genomic_DNA"/>
</dbReference>
<reference evidence="3" key="2">
    <citation type="submission" date="2020-04" db="EMBL/GenBank/DDBJ databases">
        <authorList>
            <consortium name="NCBI Genome Project"/>
        </authorList>
    </citation>
    <scope>NUCLEOTIDE SEQUENCE</scope>
    <source>
        <strain evidence="3">CBS 304.34</strain>
    </source>
</reference>
<dbReference type="Proteomes" id="UP000504636">
    <property type="component" value="Unplaced"/>
</dbReference>
<reference evidence="3" key="3">
    <citation type="submission" date="2025-04" db="UniProtKB">
        <authorList>
            <consortium name="RefSeq"/>
        </authorList>
    </citation>
    <scope>IDENTIFICATION</scope>
    <source>
        <strain evidence="3">CBS 304.34</strain>
    </source>
</reference>
<evidence type="ECO:0000313" key="3">
    <source>
        <dbReference type="RefSeq" id="XP_033583967.1"/>
    </source>
</evidence>
<evidence type="ECO:0000313" key="1">
    <source>
        <dbReference type="EMBL" id="KAF2817003.1"/>
    </source>
</evidence>
<evidence type="ECO:0000313" key="2">
    <source>
        <dbReference type="Proteomes" id="UP000504636"/>
    </source>
</evidence>
<dbReference type="GeneID" id="54467289"/>
<dbReference type="RefSeq" id="XP_033583967.1">
    <property type="nucleotide sequence ID" value="XM_033726396.1"/>
</dbReference>
<dbReference type="OrthoDB" id="10317575at2759"/>
<sequence length="312" mass="36536">MAQHTVYLSSGVDGSMLLQGPTMTVRCWDIHGGHLDILNVPKRLWTYFSRAPEGLEADDWSEEFMDILPNQGSWEVVDHILGWLQDICTNGEHDIPLLTSGDNLQLYITALYCKFGRATTFLLEHLETHLLVNPFLDSNEIYNLRFLPDNDPLLKCVAPRISSLPNFCFEDCRSCLLSDPRMLYLVYEANLEQTKHQTAEERQQEQLKEHYGWQETLAARKIKIDDMIKDWMKKLSWQDLDWYREQLWTSRKPRKDEIEDGPWILGKDNIWFKGQWSATWTKHGDVEPTMVDGIRRAKHEDERIQTTRPEGV</sequence>
<protein>
    <submittedName>
        <fullName evidence="1 3">Uncharacterized protein</fullName>
    </submittedName>
</protein>
<accession>A0A6A6Z8E4</accession>
<dbReference type="AlphaFoldDB" id="A0A6A6Z8E4"/>
<keyword evidence="2" id="KW-1185">Reference proteome</keyword>
<organism evidence="1">
    <name type="scientific">Mytilinidion resinicola</name>
    <dbReference type="NCBI Taxonomy" id="574789"/>
    <lineage>
        <taxon>Eukaryota</taxon>
        <taxon>Fungi</taxon>
        <taxon>Dikarya</taxon>
        <taxon>Ascomycota</taxon>
        <taxon>Pezizomycotina</taxon>
        <taxon>Dothideomycetes</taxon>
        <taxon>Pleosporomycetidae</taxon>
        <taxon>Mytilinidiales</taxon>
        <taxon>Mytilinidiaceae</taxon>
        <taxon>Mytilinidion</taxon>
    </lineage>
</organism>
<reference evidence="1 3" key="1">
    <citation type="journal article" date="2020" name="Stud. Mycol.">
        <title>101 Dothideomycetes genomes: a test case for predicting lifestyles and emergence of pathogens.</title>
        <authorList>
            <person name="Haridas S."/>
            <person name="Albert R."/>
            <person name="Binder M."/>
            <person name="Bloem J."/>
            <person name="Labutti K."/>
            <person name="Salamov A."/>
            <person name="Andreopoulos B."/>
            <person name="Baker S."/>
            <person name="Barry K."/>
            <person name="Bills G."/>
            <person name="Bluhm B."/>
            <person name="Cannon C."/>
            <person name="Castanera R."/>
            <person name="Culley D."/>
            <person name="Daum C."/>
            <person name="Ezra D."/>
            <person name="Gonzalez J."/>
            <person name="Henrissat B."/>
            <person name="Kuo A."/>
            <person name="Liang C."/>
            <person name="Lipzen A."/>
            <person name="Lutzoni F."/>
            <person name="Magnuson J."/>
            <person name="Mondo S."/>
            <person name="Nolan M."/>
            <person name="Ohm R."/>
            <person name="Pangilinan J."/>
            <person name="Park H.-J."/>
            <person name="Ramirez L."/>
            <person name="Alfaro M."/>
            <person name="Sun H."/>
            <person name="Tritt A."/>
            <person name="Yoshinaga Y."/>
            <person name="Zwiers L.-H."/>
            <person name="Turgeon B."/>
            <person name="Goodwin S."/>
            <person name="Spatafora J."/>
            <person name="Crous P."/>
            <person name="Grigoriev I."/>
        </authorList>
    </citation>
    <scope>NUCLEOTIDE SEQUENCE</scope>
    <source>
        <strain evidence="1 3">CBS 304.34</strain>
    </source>
</reference>